<feature type="domain" description="SecDF P1 head subdomain" evidence="15">
    <location>
        <begin position="313"/>
        <end position="435"/>
    </location>
</feature>
<evidence type="ECO:0000256" key="5">
    <source>
        <dbReference type="ARBA" id="ARBA00022927"/>
    </source>
</evidence>
<accession>S3EID2</accession>
<evidence type="ECO:0000256" key="8">
    <source>
        <dbReference type="ARBA" id="ARBA00023136"/>
    </source>
</evidence>
<dbReference type="GO" id="GO:0065002">
    <property type="term" value="P:intracellular protein transmembrane transport"/>
    <property type="evidence" value="ECO:0007669"/>
    <property type="project" value="UniProtKB-UniRule"/>
</dbReference>
<evidence type="ECO:0000259" key="12">
    <source>
        <dbReference type="Pfam" id="PF02355"/>
    </source>
</evidence>
<keyword evidence="8 11" id="KW-0472">Membrane</keyword>
<comment type="function">
    <text evidence="11">Part of the Sec protein translocase complex. Interacts with the SecYEG preprotein conducting channel. SecDF uses the proton motive force (PMF) to complete protein translocation after the ATP-dependent function of SecA.</text>
</comment>
<keyword evidence="6 11" id="KW-1133">Transmembrane helix</keyword>
<dbReference type="SUPFAM" id="SSF82866">
    <property type="entry name" value="Multidrug efflux transporter AcrB transmembrane domain"/>
    <property type="match status" value="1"/>
</dbReference>
<dbReference type="GO" id="GO:0006605">
    <property type="term" value="P:protein targeting"/>
    <property type="evidence" value="ECO:0007669"/>
    <property type="project" value="UniProtKB-UniRule"/>
</dbReference>
<dbReference type="Gene3D" id="3.30.1360.200">
    <property type="match status" value="1"/>
</dbReference>
<keyword evidence="17" id="KW-1185">Reference proteome</keyword>
<evidence type="ECO:0000313" key="16">
    <source>
        <dbReference type="EMBL" id="EPE37943.1"/>
    </source>
</evidence>
<dbReference type="EMBL" id="AMSD01000001">
    <property type="protein sequence ID" value="EPE37943.1"/>
    <property type="molecule type" value="Genomic_DNA"/>
</dbReference>
<feature type="transmembrane region" description="Helical" evidence="11">
    <location>
        <begin position="509"/>
        <end position="531"/>
    </location>
</feature>
<dbReference type="PATRIC" id="fig|1236703.3.peg.402"/>
<dbReference type="GO" id="GO:0043952">
    <property type="term" value="P:protein transport by the Sec complex"/>
    <property type="evidence" value="ECO:0007669"/>
    <property type="project" value="UniProtKB-UniRule"/>
</dbReference>
<dbReference type="STRING" id="28176.CF66_4057"/>
<dbReference type="AlphaFoldDB" id="S3EID2"/>
<comment type="caution">
    <text evidence="16">The sequence shown here is derived from an EMBL/GenBank/DDBJ whole genome shotgun (WGS) entry which is preliminary data.</text>
</comment>
<keyword evidence="5 11" id="KW-0653">Protein transport</keyword>
<dbReference type="FunFam" id="1.20.1640.10:FF:000004">
    <property type="entry name" value="Protein translocase subunit SecD"/>
    <property type="match status" value="1"/>
</dbReference>
<gene>
    <name evidence="11" type="primary">secD</name>
    <name evidence="16" type="ORF">O1U_0406</name>
</gene>
<sequence length="621" mass="69434">MWEEDLLNRYSLWQYLLVLFLFSIISLYALPNLYSESISIQIKEKQGVPLDLSLVDTIRSSLSQHNLAYKSISIKDGAILVNFFNDENNQSDARKIISEVLGKNQIVSLKLVSSSPNWLKAIGANPMKLGLDLRGGVHFLMEVEIDEGIMKITTQRKEEFRSELREKKVRYQRIHLLDNKSSLEILFYDKKQLIKAKQSLKLKYPNMTFIDSSIDNRFSILATFTEGYLKEIRNNAVEQNIVILRNRIDELGVSEPLVYRQGLSRIVVELPGVQDIAHAKQILGATAVLEFREVDNDETFSVNKVPMDSEIKQDQHGYPIVLKKAVILDGSSIIDANAIVDQYGRPEVNISLDQQGGEKMLTFSRHNIGKLIATVFTEYESDIDKFSEKRILTKHEKIINQASIQSVLGRNFRITGIRSISEARNLALLLRAGTLNSPISIIEERTIGASMGKENIKKGIMACVCGFLSVILFTLFYYRKFGLIANIALVSNLVLIIGIMSMIPGATMTLPGIAGILLTVGMAVDANVLIFERIREELRNGCNPQQAIHYGYKNAFSTITDANLTTLITAVVLFVIGTGVIKGFAITLSIGILTSMFTAIIGTRCIVNLLYGSRNISKLSI</sequence>
<dbReference type="HAMAP" id="MF_01463_B">
    <property type="entry name" value="SecD_B"/>
    <property type="match status" value="1"/>
</dbReference>
<dbReference type="Pfam" id="PF02355">
    <property type="entry name" value="SecD_SecF_C"/>
    <property type="match status" value="1"/>
</dbReference>
<evidence type="ECO:0000256" key="1">
    <source>
        <dbReference type="ARBA" id="ARBA00004651"/>
    </source>
</evidence>
<dbReference type="FunFam" id="3.30.1360.200:FF:000001">
    <property type="entry name" value="Protein translocase subunit SecD"/>
    <property type="match status" value="1"/>
</dbReference>
<evidence type="ECO:0000256" key="11">
    <source>
        <dbReference type="HAMAP-Rule" id="MF_01463"/>
    </source>
</evidence>
<evidence type="ECO:0000313" key="17">
    <source>
        <dbReference type="Proteomes" id="UP000053688"/>
    </source>
</evidence>
<dbReference type="GO" id="GO:0015450">
    <property type="term" value="F:protein-transporting ATPase activity"/>
    <property type="evidence" value="ECO:0007669"/>
    <property type="project" value="InterPro"/>
</dbReference>
<dbReference type="Proteomes" id="UP000053688">
    <property type="component" value="Unassembled WGS sequence"/>
</dbReference>
<feature type="transmembrane region" description="Helical" evidence="11">
    <location>
        <begin position="12"/>
        <end position="30"/>
    </location>
</feature>
<evidence type="ECO:0000256" key="3">
    <source>
        <dbReference type="ARBA" id="ARBA00022475"/>
    </source>
</evidence>
<evidence type="ECO:0000256" key="10">
    <source>
        <dbReference type="ARBA" id="ARBA00068220"/>
    </source>
</evidence>
<dbReference type="InterPro" id="IPR027398">
    <property type="entry name" value="SecD-TM"/>
</dbReference>
<dbReference type="Gene3D" id="3.30.70.3400">
    <property type="match status" value="1"/>
</dbReference>
<feature type="domain" description="Protein export membrane protein SecD/SecF C-terminal" evidence="12">
    <location>
        <begin position="438"/>
        <end position="601"/>
    </location>
</feature>
<evidence type="ECO:0000256" key="6">
    <source>
        <dbReference type="ARBA" id="ARBA00022989"/>
    </source>
</evidence>
<dbReference type="PANTHER" id="PTHR30081:SF1">
    <property type="entry name" value="PROTEIN TRANSLOCASE SUBUNIT SECD"/>
    <property type="match status" value="1"/>
</dbReference>
<evidence type="ECO:0000256" key="2">
    <source>
        <dbReference type="ARBA" id="ARBA00022448"/>
    </source>
</evidence>
<feature type="domain" description="SecD export protein N-terminal TM" evidence="13">
    <location>
        <begin position="7"/>
        <end position="109"/>
    </location>
</feature>
<organism evidence="16 17">
    <name type="scientific">Candidatus Photodesmus katoptron Akat1</name>
    <dbReference type="NCBI Taxonomy" id="1236703"/>
    <lineage>
        <taxon>Bacteria</taxon>
        <taxon>Pseudomonadati</taxon>
        <taxon>Pseudomonadota</taxon>
        <taxon>Gammaproteobacteria</taxon>
        <taxon>Vibrionales</taxon>
        <taxon>Vibrionaceae</taxon>
        <taxon>Candidatus Photodesmus</taxon>
    </lineage>
</organism>
<dbReference type="NCBIfam" id="TIGR01129">
    <property type="entry name" value="secD"/>
    <property type="match status" value="1"/>
</dbReference>
<feature type="transmembrane region" description="Helical" evidence="11">
    <location>
        <begin position="483"/>
        <end position="503"/>
    </location>
</feature>
<evidence type="ECO:0000259" key="13">
    <source>
        <dbReference type="Pfam" id="PF13721"/>
    </source>
</evidence>
<keyword evidence="3 11" id="KW-1003">Cell membrane</keyword>
<dbReference type="InterPro" id="IPR054384">
    <property type="entry name" value="SecDF_P1_head"/>
</dbReference>
<comment type="subcellular location">
    <subcellularLocation>
        <location evidence="1 11">Cell membrane</location>
        <topology evidence="1 11">Multi-pass membrane protein</topology>
    </subcellularLocation>
</comment>
<dbReference type="InterPro" id="IPR005791">
    <property type="entry name" value="SecD"/>
</dbReference>
<dbReference type="Pfam" id="PF13721">
    <property type="entry name" value="SecD-TM1"/>
    <property type="match status" value="1"/>
</dbReference>
<feature type="transmembrane region" description="Helical" evidence="11">
    <location>
        <begin position="459"/>
        <end position="478"/>
    </location>
</feature>
<protein>
    <recommendedName>
        <fullName evidence="10 11">Protein translocase subunit SecD</fullName>
    </recommendedName>
</protein>
<reference evidence="16 17" key="1">
    <citation type="journal article" date="2014" name="Environ. Microbiol.">
        <title>Genomic signatures of obligate host dependence in the luminous bacterial symbiont of a vertebrate.</title>
        <authorList>
            <person name="Hendry T.A."/>
            <person name="de Wet J.R."/>
            <person name="Dunlap P.V."/>
        </authorList>
    </citation>
    <scope>NUCLEOTIDE SEQUENCE [LARGE SCALE GENOMIC DNA]</scope>
    <source>
        <strain evidence="16 17">Akat1</strain>
    </source>
</reference>
<evidence type="ECO:0000259" key="14">
    <source>
        <dbReference type="Pfam" id="PF21760"/>
    </source>
</evidence>
<dbReference type="GO" id="GO:0005886">
    <property type="term" value="C:plasma membrane"/>
    <property type="evidence" value="ECO:0007669"/>
    <property type="project" value="UniProtKB-SubCell"/>
</dbReference>
<dbReference type="InterPro" id="IPR022646">
    <property type="entry name" value="SecD/SecF_CS"/>
</dbReference>
<dbReference type="NCBIfam" id="TIGR00916">
    <property type="entry name" value="2A0604s01"/>
    <property type="match status" value="1"/>
</dbReference>
<dbReference type="InterPro" id="IPR048634">
    <property type="entry name" value="SecD_SecF_C"/>
</dbReference>
<evidence type="ECO:0000256" key="7">
    <source>
        <dbReference type="ARBA" id="ARBA00023010"/>
    </source>
</evidence>
<evidence type="ECO:0000259" key="15">
    <source>
        <dbReference type="Pfam" id="PF22599"/>
    </source>
</evidence>
<keyword evidence="2 11" id="KW-0813">Transport</keyword>
<dbReference type="Pfam" id="PF21760">
    <property type="entry name" value="SecD_1st"/>
    <property type="match status" value="1"/>
</dbReference>
<proteinExistence type="inferred from homology"/>
<evidence type="ECO:0000256" key="4">
    <source>
        <dbReference type="ARBA" id="ARBA00022692"/>
    </source>
</evidence>
<keyword evidence="4 11" id="KW-0812">Transmembrane</keyword>
<feature type="transmembrane region" description="Helical" evidence="11">
    <location>
        <begin position="562"/>
        <end position="581"/>
    </location>
</feature>
<dbReference type="PANTHER" id="PTHR30081">
    <property type="entry name" value="PROTEIN-EXPORT MEMBRANE PROTEIN SEC"/>
    <property type="match status" value="1"/>
</dbReference>
<dbReference type="Pfam" id="PF07549">
    <property type="entry name" value="Sec_GG"/>
    <property type="match status" value="1"/>
</dbReference>
<evidence type="ECO:0000256" key="9">
    <source>
        <dbReference type="ARBA" id="ARBA00060774"/>
    </source>
</evidence>
<dbReference type="InterPro" id="IPR048631">
    <property type="entry name" value="SecD_1st"/>
</dbReference>
<feature type="transmembrane region" description="Helical" evidence="11">
    <location>
        <begin position="587"/>
        <end position="611"/>
    </location>
</feature>
<dbReference type="Pfam" id="PF22599">
    <property type="entry name" value="SecDF_P1_head"/>
    <property type="match status" value="1"/>
</dbReference>
<dbReference type="InterPro" id="IPR022813">
    <property type="entry name" value="SecD/SecF_arch_bac"/>
</dbReference>
<comment type="similarity">
    <text evidence="9 11">Belongs to the SecD/SecF family. SecD subfamily.</text>
</comment>
<feature type="domain" description="Protein translocase subunit SecDF P1" evidence="14">
    <location>
        <begin position="237"/>
        <end position="295"/>
    </location>
</feature>
<comment type="subunit">
    <text evidence="11">Forms a complex with SecF. Part of the essential Sec protein translocation apparatus which comprises SecA, SecYEG and auxiliary proteins SecDF-YajC and YidC.</text>
</comment>
<dbReference type="InterPro" id="IPR055344">
    <property type="entry name" value="SecD_SecF_C_bact"/>
</dbReference>
<keyword evidence="7 11" id="KW-0811">Translocation</keyword>
<dbReference type="Gene3D" id="1.20.1640.10">
    <property type="entry name" value="Multidrug efflux transporter AcrB transmembrane domain"/>
    <property type="match status" value="1"/>
</dbReference>
<dbReference type="eggNOG" id="COG0342">
    <property type="taxonomic scope" value="Bacteria"/>
</dbReference>
<name>S3EID2_9GAMM</name>